<name>A0A2M9R306_9FLAO</name>
<reference evidence="1 2" key="1">
    <citation type="submission" date="2017-06" db="EMBL/GenBank/DDBJ databases">
        <title>Description of Avrilella dinanensis gen. nov. sp. nov.</title>
        <authorList>
            <person name="Leyer C."/>
            <person name="Sassi M."/>
            <person name="Minet J."/>
            <person name="Kayal S."/>
            <person name="Cattoir V."/>
        </authorList>
    </citation>
    <scope>NUCLEOTIDE SEQUENCE [LARGE SCALE GENOMIC DNA]</scope>
    <source>
        <strain evidence="1 2">UR159</strain>
    </source>
</reference>
<proteinExistence type="predicted"/>
<dbReference type="RefSeq" id="WP_100676807.1">
    <property type="nucleotide sequence ID" value="NZ_NIPO01000001.1"/>
</dbReference>
<protein>
    <recommendedName>
        <fullName evidence="3">TonB C-terminal domain-containing protein</fullName>
    </recommendedName>
</protein>
<evidence type="ECO:0000313" key="2">
    <source>
        <dbReference type="Proteomes" id="UP000231960"/>
    </source>
</evidence>
<gene>
    <name evidence="1" type="ORF">CDL10_01035</name>
</gene>
<organism evidence="1 2">
    <name type="scientific">Avrilella dinanensis</name>
    <dbReference type="NCBI Taxonomy" id="2008672"/>
    <lineage>
        <taxon>Bacteria</taxon>
        <taxon>Pseudomonadati</taxon>
        <taxon>Bacteroidota</taxon>
        <taxon>Flavobacteriia</taxon>
        <taxon>Flavobacteriales</taxon>
        <taxon>Flavobacteriaceae</taxon>
        <taxon>Avrilella</taxon>
    </lineage>
</organism>
<sequence>MQSTDSLNIYFETVTSNESTVYAIKNIGNPSVFLLTNKSKVASRWEKQIKKFAKFSMTDVSPGKQIHQYKFNNATYGWISEKDAETGLYSMFVMKPQQPSAVQTQNAFAYPKGGMETFRRNFSRRFRLDKKFGGYNGEIKFTVTSEGEITNVATLPYNKSVHEQAKEILKDSEWTPAIENGKPVKSQYSWKIQIQHMNN</sequence>
<dbReference type="Gene3D" id="3.30.1150.10">
    <property type="match status" value="1"/>
</dbReference>
<evidence type="ECO:0008006" key="3">
    <source>
        <dbReference type="Google" id="ProtNLM"/>
    </source>
</evidence>
<keyword evidence="2" id="KW-1185">Reference proteome</keyword>
<comment type="caution">
    <text evidence="1">The sequence shown here is derived from an EMBL/GenBank/DDBJ whole genome shotgun (WGS) entry which is preliminary data.</text>
</comment>
<accession>A0A2M9R306</accession>
<evidence type="ECO:0000313" key="1">
    <source>
        <dbReference type="EMBL" id="PJR03238.1"/>
    </source>
</evidence>
<dbReference type="EMBL" id="NIPO01000001">
    <property type="protein sequence ID" value="PJR03238.1"/>
    <property type="molecule type" value="Genomic_DNA"/>
</dbReference>
<dbReference type="AlphaFoldDB" id="A0A2M9R306"/>
<dbReference type="OrthoDB" id="1095452at2"/>
<dbReference type="SUPFAM" id="SSF74653">
    <property type="entry name" value="TolA/TonB C-terminal domain"/>
    <property type="match status" value="1"/>
</dbReference>
<dbReference type="Proteomes" id="UP000231960">
    <property type="component" value="Unassembled WGS sequence"/>
</dbReference>